<comment type="caution">
    <text evidence="1">The sequence shown here is derived from an EMBL/GenBank/DDBJ whole genome shotgun (WGS) entry which is preliminary data.</text>
</comment>
<accession>A0A8X6Q7B9</accession>
<reference evidence="1" key="1">
    <citation type="submission" date="2020-08" db="EMBL/GenBank/DDBJ databases">
        <title>Multicomponent nature underlies the extraordinary mechanical properties of spider dragline silk.</title>
        <authorList>
            <person name="Kono N."/>
            <person name="Nakamura H."/>
            <person name="Mori M."/>
            <person name="Yoshida Y."/>
            <person name="Ohtoshi R."/>
            <person name="Malay A.D."/>
            <person name="Moran D.A.P."/>
            <person name="Tomita M."/>
            <person name="Numata K."/>
            <person name="Arakawa K."/>
        </authorList>
    </citation>
    <scope>NUCLEOTIDE SEQUENCE</scope>
</reference>
<sequence length="96" mass="11153">MVRKEKAGEAAFLVRRKSFLYRECSCLTDISFTHIMQTSATTTARRKLKQLTTNPINGISDRLVRHEKAITLDTGYWFQNNCRIAILKCLTRAMIW</sequence>
<evidence type="ECO:0000313" key="1">
    <source>
        <dbReference type="EMBL" id="GFU09912.1"/>
    </source>
</evidence>
<evidence type="ECO:0000313" key="2">
    <source>
        <dbReference type="Proteomes" id="UP000887013"/>
    </source>
</evidence>
<keyword evidence="2" id="KW-1185">Reference proteome</keyword>
<name>A0A8X6Q7B9_NEPPI</name>
<protein>
    <submittedName>
        <fullName evidence="1">Uncharacterized protein</fullName>
    </submittedName>
</protein>
<dbReference type="EMBL" id="BMAW01124865">
    <property type="protein sequence ID" value="GFU09912.1"/>
    <property type="molecule type" value="Genomic_DNA"/>
</dbReference>
<dbReference type="AlphaFoldDB" id="A0A8X6Q7B9"/>
<organism evidence="1 2">
    <name type="scientific">Nephila pilipes</name>
    <name type="common">Giant wood spider</name>
    <name type="synonym">Nephila maculata</name>
    <dbReference type="NCBI Taxonomy" id="299642"/>
    <lineage>
        <taxon>Eukaryota</taxon>
        <taxon>Metazoa</taxon>
        <taxon>Ecdysozoa</taxon>
        <taxon>Arthropoda</taxon>
        <taxon>Chelicerata</taxon>
        <taxon>Arachnida</taxon>
        <taxon>Araneae</taxon>
        <taxon>Araneomorphae</taxon>
        <taxon>Entelegynae</taxon>
        <taxon>Araneoidea</taxon>
        <taxon>Nephilidae</taxon>
        <taxon>Nephila</taxon>
    </lineage>
</organism>
<dbReference type="Proteomes" id="UP000887013">
    <property type="component" value="Unassembled WGS sequence"/>
</dbReference>
<gene>
    <name evidence="1" type="ORF">NPIL_232751</name>
</gene>
<proteinExistence type="predicted"/>